<gene>
    <name evidence="9" type="primary">tISRso6b</name>
    <name evidence="6" type="ordered locus">RSc0248</name>
    <name evidence="7" type="ordered locus">RSc2334</name>
    <name evidence="8" type="ordered locus">RSp0452</name>
    <name evidence="9" type="ordered locus">RSp0953</name>
</gene>
<name>Q8XG57_RALN1</name>
<dbReference type="InterPro" id="IPR003593">
    <property type="entry name" value="AAA+_ATPase"/>
</dbReference>
<dbReference type="EMBL" id="AL646052">
    <property type="protein sequence ID" value="CAD16041.1"/>
    <property type="molecule type" value="Genomic_DNA"/>
</dbReference>
<dbReference type="RefSeq" id="WP_011000215.1">
    <property type="nucleotide sequence ID" value="NC_003295.1"/>
</dbReference>
<dbReference type="EMBL" id="AL646053">
    <property type="protein sequence ID" value="CAD17603.1"/>
    <property type="molecule type" value="Genomic_DNA"/>
</dbReference>
<keyword evidence="3" id="KW-0067">ATP-binding</keyword>
<reference evidence="9 10" key="1">
    <citation type="journal article" date="2002" name="Nature">
        <title>Genome sequence of the plant pathogen Ralstonia solanacearum.</title>
        <authorList>
            <person name="Salanoubat M."/>
            <person name="Genin S."/>
            <person name="Artiguenave F."/>
            <person name="Gouzy J."/>
            <person name="Mangenot S."/>
            <person name="Arlat M."/>
            <person name="Billault A."/>
            <person name="Brottier P."/>
            <person name="Camus J.C."/>
            <person name="Cattolico L."/>
            <person name="Chandler M."/>
            <person name="Choisne N."/>
            <person name="Claudel-Renard C."/>
            <person name="Cunnac S."/>
            <person name="Demange N."/>
            <person name="Gaspin C."/>
            <person name="Lavie M."/>
            <person name="Moisan A."/>
            <person name="Robert C."/>
            <person name="Saurin W."/>
            <person name="Schiex T."/>
            <person name="Siguier P."/>
            <person name="Thebault P."/>
            <person name="Whalen M."/>
            <person name="Wincker P."/>
            <person name="Levy M."/>
            <person name="Weissenbach J."/>
            <person name="Boucher C.A."/>
        </authorList>
    </citation>
    <scope>NUCLEOTIDE SEQUENCE [LARGE SCALE GENOMIC DNA]</scope>
    <source>
        <strain evidence="10">ATCC BAA-1114 / GMI1000</strain>
        <strain evidence="9">GMI1000</strain>
        <plasmid evidence="10">megaplasmid Rsp</plasmid>
    </source>
</reference>
<dbReference type="InterPro" id="IPR027417">
    <property type="entry name" value="P-loop_NTPase"/>
</dbReference>
<dbReference type="KEGG" id="rso:RSp0953"/>
<evidence type="ECO:0000313" key="6">
    <source>
        <dbReference type="EMBL" id="CAD13776.1"/>
    </source>
</evidence>
<dbReference type="eggNOG" id="COG1484">
    <property type="taxonomic scope" value="Bacteria"/>
</dbReference>
<dbReference type="AlphaFoldDB" id="Q8XG57"/>
<evidence type="ECO:0000256" key="3">
    <source>
        <dbReference type="ARBA" id="ARBA00022840"/>
    </source>
</evidence>
<evidence type="ECO:0000256" key="2">
    <source>
        <dbReference type="ARBA" id="ARBA00022741"/>
    </source>
</evidence>
<dbReference type="EnsemblBacteria" id="CAD18104">
    <property type="protein sequence ID" value="CAD18104"/>
    <property type="gene ID" value="RSp0953"/>
</dbReference>
<dbReference type="FunFam" id="3.40.50.300:FF:000606">
    <property type="entry name" value="IS100 transposase orfB"/>
    <property type="match status" value="1"/>
</dbReference>
<dbReference type="InterPro" id="IPR047661">
    <property type="entry name" value="IstB"/>
</dbReference>
<dbReference type="KEGG" id="rso:RSp0452"/>
<dbReference type="Gene3D" id="3.40.50.300">
    <property type="entry name" value="P-loop containing nucleotide triphosphate hydrolases"/>
    <property type="match status" value="1"/>
</dbReference>
<dbReference type="PIRSF" id="PIRSF003073">
    <property type="entry name" value="DNAC_TnpB_IstB"/>
    <property type="match status" value="1"/>
</dbReference>
<dbReference type="EMBL" id="AL646052">
    <property type="protein sequence ID" value="CAD13776.1"/>
    <property type="molecule type" value="Genomic_DNA"/>
</dbReference>
<accession>Q8XG57</accession>
<dbReference type="HOGENOM" id="CLU_062999_1_0_4"/>
<evidence type="ECO:0000256" key="1">
    <source>
        <dbReference type="ARBA" id="ARBA00008059"/>
    </source>
</evidence>
<dbReference type="PANTHER" id="PTHR30050">
    <property type="entry name" value="CHROMOSOMAL REPLICATION INITIATOR PROTEIN DNAA"/>
    <property type="match status" value="1"/>
</dbReference>
<comment type="similarity">
    <text evidence="1">Belongs to the IS21/IS1162 putative ATP-binding protein family.</text>
</comment>
<keyword evidence="10" id="KW-1185">Reference proteome</keyword>
<dbReference type="PANTHER" id="PTHR30050:SF4">
    <property type="entry name" value="ATP-BINDING PROTEIN RV3427C IN INSERTION SEQUENCE-RELATED"/>
    <property type="match status" value="1"/>
</dbReference>
<protein>
    <submittedName>
        <fullName evidence="9">Isrso6-transposase orfb protein</fullName>
    </submittedName>
</protein>
<evidence type="ECO:0000259" key="5">
    <source>
        <dbReference type="SMART" id="SM00382"/>
    </source>
</evidence>
<dbReference type="CDD" id="cd00009">
    <property type="entry name" value="AAA"/>
    <property type="match status" value="1"/>
</dbReference>
<evidence type="ECO:0000256" key="4">
    <source>
        <dbReference type="SAM" id="MobiDB-lite"/>
    </source>
</evidence>
<dbReference type="InterPro" id="IPR028350">
    <property type="entry name" value="DNAC/IstB-like"/>
</dbReference>
<evidence type="ECO:0000313" key="8">
    <source>
        <dbReference type="EMBL" id="CAD17603.1"/>
    </source>
</evidence>
<dbReference type="SUPFAM" id="SSF52540">
    <property type="entry name" value="P-loop containing nucleoside triphosphate hydrolases"/>
    <property type="match status" value="1"/>
</dbReference>
<geneLocation type="plasmid" evidence="10">
    <name>megaplasmid Rsp</name>
</geneLocation>
<dbReference type="Pfam" id="PF01695">
    <property type="entry name" value="IstB_IS21"/>
    <property type="match status" value="1"/>
</dbReference>
<dbReference type="EnsemblBacteria" id="CAD16041">
    <property type="protein sequence ID" value="CAD16041"/>
    <property type="gene ID" value="RSc2334"/>
</dbReference>
<feature type="domain" description="AAA+ ATPase" evidence="5">
    <location>
        <begin position="100"/>
        <end position="237"/>
    </location>
</feature>
<dbReference type="KEGG" id="rso:RSc2334"/>
<dbReference type="PATRIC" id="fig|267608.8.peg.4430"/>
<dbReference type="EnsemblBacteria" id="CAD17603">
    <property type="protein sequence ID" value="CAD17603"/>
    <property type="gene ID" value="RSp0452"/>
</dbReference>
<dbReference type="EMBL" id="AL646053">
    <property type="protein sequence ID" value="CAD18104.1"/>
    <property type="molecule type" value="Genomic_DNA"/>
</dbReference>
<evidence type="ECO:0000313" key="7">
    <source>
        <dbReference type="EMBL" id="CAD16041.1"/>
    </source>
</evidence>
<dbReference type="InterPro" id="IPR002611">
    <property type="entry name" value="IstB_ATP-bd"/>
</dbReference>
<proteinExistence type="inferred from homology"/>
<evidence type="ECO:0000313" key="10">
    <source>
        <dbReference type="Proteomes" id="UP000001436"/>
    </source>
</evidence>
<feature type="region of interest" description="Disordered" evidence="4">
    <location>
        <begin position="255"/>
        <end position="281"/>
    </location>
</feature>
<dbReference type="NCBIfam" id="NF038214">
    <property type="entry name" value="IS21_help_AAA"/>
    <property type="match status" value="1"/>
</dbReference>
<sequence>MTPQLERLTVLCQQLNLQHLPTQLAHLGQMAAKRELGYLDFLEHALKDEAMARAERMRRTLTRLAGFPAIKTLDEFDFEFATGVPKAMVLELGSLAFVERAENVVLLGPSGVGKTHLAIALGYRATQAGMRTRFITAADLLMQLAAALQRNQLDVAIKRIVNPYKLLIVDEMGYLPMDREQANLLFQVIAKRYETGSLVLTSNLPFGQWDQTFAGDATLTAALLDRLLHHAHVVPISGDSYRLKEKRQAGMIHRMSLSNPVPDDLKRKRIPKEPPPSHPMQ</sequence>
<dbReference type="Proteomes" id="UP000001436">
    <property type="component" value="Plasmid pGMI1000MP"/>
</dbReference>
<dbReference type="GO" id="GO:0006260">
    <property type="term" value="P:DNA replication"/>
    <property type="evidence" value="ECO:0007669"/>
    <property type="project" value="TreeGrafter"/>
</dbReference>
<dbReference type="EnsemblBacteria" id="CAD13776">
    <property type="protein sequence ID" value="CAD13776"/>
    <property type="gene ID" value="RSc0248"/>
</dbReference>
<evidence type="ECO:0000313" key="9">
    <source>
        <dbReference type="EMBL" id="CAD18104.1"/>
    </source>
</evidence>
<dbReference type="NCBIfam" id="NF006616">
    <property type="entry name" value="PRK09183.1"/>
    <property type="match status" value="1"/>
</dbReference>
<keyword evidence="2" id="KW-0547">Nucleotide-binding</keyword>
<dbReference type="KEGG" id="rso:RSc0248"/>
<organism evidence="9 10">
    <name type="scientific">Ralstonia nicotianae (strain ATCC BAA-1114 / GMI1000)</name>
    <name type="common">Ralstonia solanacearum</name>
    <dbReference type="NCBI Taxonomy" id="267608"/>
    <lineage>
        <taxon>Bacteria</taxon>
        <taxon>Pseudomonadati</taxon>
        <taxon>Pseudomonadota</taxon>
        <taxon>Betaproteobacteria</taxon>
        <taxon>Burkholderiales</taxon>
        <taxon>Burkholderiaceae</taxon>
        <taxon>Ralstonia</taxon>
        <taxon>Ralstonia solanacearum species complex</taxon>
    </lineage>
</organism>
<reference evidence="9" key="2">
    <citation type="submission" date="2006-04" db="EMBL/GenBank/DDBJ databases">
        <authorList>
            <person name="Boucher C.A."/>
        </authorList>
    </citation>
    <scope>NUCLEOTIDE SEQUENCE</scope>
    <source>
        <strain evidence="9">GMI1000</strain>
        <plasmid evidence="10">megaplasmid Rsp</plasmid>
    </source>
</reference>
<dbReference type="SMART" id="SM00382">
    <property type="entry name" value="AAA"/>
    <property type="match status" value="1"/>
</dbReference>
<dbReference type="GO" id="GO:0005524">
    <property type="term" value="F:ATP binding"/>
    <property type="evidence" value="ECO:0007669"/>
    <property type="project" value="UniProtKB-KW"/>
</dbReference>
<dbReference type="Proteomes" id="UP000001436">
    <property type="component" value="Chromosome"/>
</dbReference>
<dbReference type="STRING" id="267608.RSc0248"/>